<dbReference type="WBParaSite" id="nOo.2.0.1.t04020-RA">
    <property type="protein sequence ID" value="nOo.2.0.1.t04020-RA"/>
    <property type="gene ID" value="nOo.2.0.1.g04020"/>
</dbReference>
<evidence type="ECO:0000313" key="2">
    <source>
        <dbReference type="Proteomes" id="UP000271087"/>
    </source>
</evidence>
<gene>
    <name evidence="1" type="ORF">NOO_LOCUS4020</name>
</gene>
<protein>
    <submittedName>
        <fullName evidence="1 3">Uncharacterized protein</fullName>
    </submittedName>
</protein>
<reference evidence="1 2" key="2">
    <citation type="submission" date="2018-08" db="EMBL/GenBank/DDBJ databases">
        <authorList>
            <person name="Laetsch R D."/>
            <person name="Stevens L."/>
            <person name="Kumar S."/>
            <person name="Blaxter L. M."/>
        </authorList>
    </citation>
    <scope>NUCLEOTIDE SEQUENCE [LARGE SCALE GENOMIC DNA]</scope>
</reference>
<sequence>MKVRIDKLKREFLQFAVDYNDGESFWQSEMFLTEQPKTSSTVSQNVTVESIITSNKECTAEEKQPETGNDLSTINSMYFLSEQELVNSEYIPEKSDSQYMFSDLDMLFQ</sequence>
<reference evidence="3" key="1">
    <citation type="submission" date="2016-06" db="UniProtKB">
        <authorList>
            <consortium name="WormBaseParasite"/>
        </authorList>
    </citation>
    <scope>IDENTIFICATION</scope>
</reference>
<dbReference type="EMBL" id="UYRW01000843">
    <property type="protein sequence ID" value="VDK71457.1"/>
    <property type="molecule type" value="Genomic_DNA"/>
</dbReference>
<accession>A0A182E7M6</accession>
<evidence type="ECO:0000313" key="3">
    <source>
        <dbReference type="WBParaSite" id="nOo.2.0.1.t04020-RA"/>
    </source>
</evidence>
<dbReference type="Proteomes" id="UP000271087">
    <property type="component" value="Unassembled WGS sequence"/>
</dbReference>
<dbReference type="AlphaFoldDB" id="A0A182E7M6"/>
<name>A0A182E7M6_ONCOC</name>
<organism evidence="3">
    <name type="scientific">Onchocerca ochengi</name>
    <name type="common">Filarial nematode worm</name>
    <dbReference type="NCBI Taxonomy" id="42157"/>
    <lineage>
        <taxon>Eukaryota</taxon>
        <taxon>Metazoa</taxon>
        <taxon>Ecdysozoa</taxon>
        <taxon>Nematoda</taxon>
        <taxon>Chromadorea</taxon>
        <taxon>Rhabditida</taxon>
        <taxon>Spirurina</taxon>
        <taxon>Spiruromorpha</taxon>
        <taxon>Filarioidea</taxon>
        <taxon>Onchocercidae</taxon>
        <taxon>Onchocerca</taxon>
    </lineage>
</organism>
<proteinExistence type="predicted"/>
<keyword evidence="2" id="KW-1185">Reference proteome</keyword>
<evidence type="ECO:0000313" key="1">
    <source>
        <dbReference type="EMBL" id="VDK71457.1"/>
    </source>
</evidence>